<dbReference type="EMBL" id="JAARMV010000001">
    <property type="protein sequence ID" value="MBC2370751.1"/>
    <property type="molecule type" value="Genomic_DNA"/>
</dbReference>
<name>A0A099W466_9LIST</name>
<evidence type="ECO:0000313" key="13">
    <source>
        <dbReference type="EMBL" id="MBC2175889.1"/>
    </source>
</evidence>
<dbReference type="Proteomes" id="UP000544413">
    <property type="component" value="Unassembled WGS sequence"/>
</dbReference>
<evidence type="ECO:0000313" key="10">
    <source>
        <dbReference type="EMBL" id="MBC1794965.1"/>
    </source>
</evidence>
<keyword evidence="1" id="KW-1133">Transmembrane helix</keyword>
<gene>
    <name evidence="2" type="ORF">EP57_12200</name>
    <name evidence="3" type="ORF">HB759_10290</name>
    <name evidence="4" type="ORF">HB836_15375</name>
    <name evidence="6" type="ORF">HB902_08940</name>
    <name evidence="8" type="ORF">HB904_08240</name>
    <name evidence="7" type="ORF">HB907_11145</name>
    <name evidence="17" type="ORF">HBP98_01910</name>
    <name evidence="9" type="ORF">HCA46_14445</name>
    <name evidence="10" type="ORF">HCA52_16180</name>
    <name evidence="11" type="ORF">HCA78_05100</name>
    <name evidence="12" type="ORF">HCB26_07990</name>
    <name evidence="13" type="ORF">HCB27_04635</name>
    <name evidence="14" type="ORF">HCB69_13875</name>
    <name evidence="15" type="ORF">HCC36_11895</name>
    <name evidence="5" type="ORF">HCI99_17080</name>
    <name evidence="16" type="ORF">HCJ81_01135</name>
</gene>
<dbReference type="GeneID" id="58718114"/>
<evidence type="ECO:0000313" key="33">
    <source>
        <dbReference type="Proteomes" id="UP000586951"/>
    </source>
</evidence>
<dbReference type="STRING" id="1552123.EP57_12200"/>
<evidence type="ECO:0000313" key="18">
    <source>
        <dbReference type="Proteomes" id="UP000029844"/>
    </source>
</evidence>
<dbReference type="Proteomes" id="UP000574104">
    <property type="component" value="Unassembled WGS sequence"/>
</dbReference>
<dbReference type="eggNOG" id="ENOG50308X8">
    <property type="taxonomic scope" value="Bacteria"/>
</dbReference>
<dbReference type="OrthoDB" id="2363495at2"/>
<dbReference type="EMBL" id="JAASWV010000001">
    <property type="protein sequence ID" value="MBC2309466.1"/>
    <property type="molecule type" value="Genomic_DNA"/>
</dbReference>
<organism evidence="2 18">
    <name type="scientific">Listeria booriae</name>
    <dbReference type="NCBI Taxonomy" id="1552123"/>
    <lineage>
        <taxon>Bacteria</taxon>
        <taxon>Bacillati</taxon>
        <taxon>Bacillota</taxon>
        <taxon>Bacilli</taxon>
        <taxon>Bacillales</taxon>
        <taxon>Listeriaceae</taxon>
        <taxon>Listeria</taxon>
    </lineage>
</organism>
<evidence type="ECO:0000313" key="2">
    <source>
        <dbReference type="EMBL" id="KGL39817.1"/>
    </source>
</evidence>
<evidence type="ECO:0000313" key="24">
    <source>
        <dbReference type="Proteomes" id="UP000541955"/>
    </source>
</evidence>
<feature type="transmembrane region" description="Helical" evidence="1">
    <location>
        <begin position="42"/>
        <end position="63"/>
    </location>
</feature>
<evidence type="ECO:0000313" key="7">
    <source>
        <dbReference type="EMBL" id="MBC1565967.1"/>
    </source>
</evidence>
<dbReference type="Proteomes" id="UP000547643">
    <property type="component" value="Unassembled WGS sequence"/>
</dbReference>
<dbReference type="Proteomes" id="UP000532866">
    <property type="component" value="Unassembled WGS sequence"/>
</dbReference>
<evidence type="ECO:0000313" key="17">
    <source>
        <dbReference type="EMBL" id="MBC2370751.1"/>
    </source>
</evidence>
<dbReference type="EMBL" id="JAARSH010000004">
    <property type="protein sequence ID" value="MBC1616173.1"/>
    <property type="molecule type" value="Genomic_DNA"/>
</dbReference>
<keyword evidence="1" id="KW-0812">Transmembrane</keyword>
<feature type="transmembrane region" description="Helical" evidence="1">
    <location>
        <begin position="12"/>
        <end position="30"/>
    </location>
</feature>
<evidence type="ECO:0000313" key="29">
    <source>
        <dbReference type="Proteomes" id="UP000547643"/>
    </source>
</evidence>
<dbReference type="EMBL" id="JAAROL010000003">
    <property type="protein sequence ID" value="MBC1332322.1"/>
    <property type="molecule type" value="Genomic_DNA"/>
</dbReference>
<dbReference type="Proteomes" id="UP000543005">
    <property type="component" value="Unassembled WGS sequence"/>
</dbReference>
<dbReference type="EMBL" id="JAASTX010000040">
    <property type="protein sequence ID" value="MBC1493531.1"/>
    <property type="molecule type" value="Genomic_DNA"/>
</dbReference>
<dbReference type="AlphaFoldDB" id="A0A099W466"/>
<dbReference type="EMBL" id="JAARUV010000006">
    <property type="protein sequence ID" value="MBC1780043.1"/>
    <property type="molecule type" value="Genomic_DNA"/>
</dbReference>
<dbReference type="Proteomes" id="UP000533953">
    <property type="component" value="Unassembled WGS sequence"/>
</dbReference>
<evidence type="ECO:0000313" key="11">
    <source>
        <dbReference type="EMBL" id="MBC2003138.1"/>
    </source>
</evidence>
<evidence type="ECO:0000313" key="6">
    <source>
        <dbReference type="EMBL" id="MBC1562201.1"/>
    </source>
</evidence>
<dbReference type="Proteomes" id="UP000541955">
    <property type="component" value="Unassembled WGS sequence"/>
</dbReference>
<evidence type="ECO:0000313" key="14">
    <source>
        <dbReference type="EMBL" id="MBC2285473.1"/>
    </source>
</evidence>
<evidence type="ECO:0000313" key="25">
    <source>
        <dbReference type="Proteomes" id="UP000543005"/>
    </source>
</evidence>
<keyword evidence="18" id="KW-1185">Reference proteome</keyword>
<dbReference type="Proteomes" id="UP000585696">
    <property type="component" value="Unassembled WGS sequence"/>
</dbReference>
<evidence type="ECO:0000313" key="30">
    <source>
        <dbReference type="Proteomes" id="UP000565628"/>
    </source>
</evidence>
<evidence type="ECO:0000313" key="3">
    <source>
        <dbReference type="EMBL" id="MBC1332322.1"/>
    </source>
</evidence>
<dbReference type="Proteomes" id="UP000539064">
    <property type="component" value="Unassembled WGS sequence"/>
</dbReference>
<dbReference type="EMBL" id="JAARVG010000021">
    <property type="protein sequence ID" value="MBC1794965.1"/>
    <property type="molecule type" value="Genomic_DNA"/>
</dbReference>
<reference evidence="19 20" key="2">
    <citation type="submission" date="2020-03" db="EMBL/GenBank/DDBJ databases">
        <title>Soil Listeria distribution.</title>
        <authorList>
            <person name="Liao J."/>
            <person name="Wiedmann M."/>
        </authorList>
    </citation>
    <scope>NUCLEOTIDE SEQUENCE [LARGE SCALE GENOMIC DNA]</scope>
    <source>
        <strain evidence="16 30">FSL L7-0039</strain>
        <strain evidence="15 25">FSL L7-0051</strain>
        <strain evidence="14 32">FSL L7-0054</strain>
        <strain evidence="12 19">FSL L7-0245</strain>
        <strain evidence="13 23">FSL L7-0259</strain>
        <strain evidence="11 28">FSL L7-0435</strain>
        <strain evidence="10 22">FSL L7-0978</strain>
        <strain evidence="9 29">FSL L7-1017</strain>
        <strain evidence="8 31">FSL L7-1299</strain>
        <strain evidence="6 24">FSL L7-1387</strain>
        <strain evidence="7 33">FSL L7-1427</strain>
        <strain evidence="5 21">FSL L7-1547</strain>
        <strain evidence="4 26">FSL L7-1658</strain>
        <strain evidence="3 20">FSL L7-1833</strain>
        <strain evidence="17 27">FSL L7-1850</strain>
    </source>
</reference>
<evidence type="ECO:0000313" key="9">
    <source>
        <dbReference type="EMBL" id="MBC1780043.1"/>
    </source>
</evidence>
<evidence type="ECO:0000313" key="31">
    <source>
        <dbReference type="Proteomes" id="UP000574104"/>
    </source>
</evidence>
<accession>A0A099W466</accession>
<evidence type="ECO:0000313" key="23">
    <source>
        <dbReference type="Proteomes" id="UP000541735"/>
    </source>
</evidence>
<comment type="caution">
    <text evidence="2">The sequence shown here is derived from an EMBL/GenBank/DDBJ whole genome shotgun (WGS) entry which is preliminary data.</text>
</comment>
<evidence type="ECO:0000256" key="1">
    <source>
        <dbReference type="SAM" id="Phobius"/>
    </source>
</evidence>
<evidence type="ECO:0000313" key="21">
    <source>
        <dbReference type="Proteomes" id="UP000533953"/>
    </source>
</evidence>
<sequence length="98" mass="11068">MEDVPIKKRTTFLGFLAFLLGILCIVMIFIKPVEFGIVTASNWFLVIFGVAVLTLIVSLIGIAKETERNFFPVIGFIISMGYIVFWLVFFLLILMGVM</sequence>
<evidence type="ECO:0000313" key="12">
    <source>
        <dbReference type="EMBL" id="MBC2166510.1"/>
    </source>
</evidence>
<evidence type="ECO:0000313" key="19">
    <source>
        <dbReference type="Proteomes" id="UP000519573"/>
    </source>
</evidence>
<dbReference type="Proteomes" id="UP000586951">
    <property type="component" value="Unassembled WGS sequence"/>
</dbReference>
<dbReference type="Proteomes" id="UP000519573">
    <property type="component" value="Unassembled WGS sequence"/>
</dbReference>
<evidence type="ECO:0000313" key="5">
    <source>
        <dbReference type="EMBL" id="MBC1493531.1"/>
    </source>
</evidence>
<dbReference type="EMBL" id="JAARWW010000002">
    <property type="protein sequence ID" value="MBC2003138.1"/>
    <property type="molecule type" value="Genomic_DNA"/>
</dbReference>
<evidence type="ECO:0000313" key="32">
    <source>
        <dbReference type="Proteomes" id="UP000585696"/>
    </source>
</evidence>
<dbReference type="Proteomes" id="UP000541735">
    <property type="component" value="Unassembled WGS sequence"/>
</dbReference>
<dbReference type="Proteomes" id="UP000029844">
    <property type="component" value="Unassembled WGS sequence"/>
</dbReference>
<evidence type="ECO:0000313" key="16">
    <source>
        <dbReference type="EMBL" id="MBC2309466.1"/>
    </source>
</evidence>
<dbReference type="EMBL" id="JAARZS010000045">
    <property type="protein sequence ID" value="MBC2285473.1"/>
    <property type="molecule type" value="Genomic_DNA"/>
</dbReference>
<dbReference type="EMBL" id="JAARRU010000003">
    <property type="protein sequence ID" value="MBC1565967.1"/>
    <property type="molecule type" value="Genomic_DNA"/>
</dbReference>
<proteinExistence type="predicted"/>
<feature type="transmembrane region" description="Helical" evidence="1">
    <location>
        <begin position="70"/>
        <end position="95"/>
    </location>
</feature>
<dbReference type="Proteomes" id="UP000546244">
    <property type="component" value="Unassembled WGS sequence"/>
</dbReference>
<evidence type="ECO:0000313" key="22">
    <source>
        <dbReference type="Proteomes" id="UP000539064"/>
    </source>
</evidence>
<dbReference type="EMBL" id="JAARYD010000002">
    <property type="protein sequence ID" value="MBC2175889.1"/>
    <property type="molecule type" value="Genomic_DNA"/>
</dbReference>
<dbReference type="EMBL" id="JAARPT010000011">
    <property type="protein sequence ID" value="MBC1402973.1"/>
    <property type="molecule type" value="Genomic_DNA"/>
</dbReference>
<dbReference type="EMBL" id="JAARRW010000003">
    <property type="protein sequence ID" value="MBC1562201.1"/>
    <property type="molecule type" value="Genomic_DNA"/>
</dbReference>
<dbReference type="EMBL" id="JAARYH010000003">
    <property type="protein sequence ID" value="MBC2166510.1"/>
    <property type="molecule type" value="Genomic_DNA"/>
</dbReference>
<evidence type="ECO:0000313" key="28">
    <source>
        <dbReference type="Proteomes" id="UP000546806"/>
    </source>
</evidence>
<dbReference type="EMBL" id="JAARZT010000022">
    <property type="protein sequence ID" value="MBC2293933.1"/>
    <property type="molecule type" value="Genomic_DNA"/>
</dbReference>
<dbReference type="RefSeq" id="WP_036087027.1">
    <property type="nucleotide sequence ID" value="NZ_CBCSHQ010000018.1"/>
</dbReference>
<dbReference type="Proteomes" id="UP000565628">
    <property type="component" value="Unassembled WGS sequence"/>
</dbReference>
<evidence type="ECO:0000313" key="4">
    <source>
        <dbReference type="EMBL" id="MBC1402973.1"/>
    </source>
</evidence>
<dbReference type="Proteomes" id="UP000546806">
    <property type="component" value="Unassembled WGS sequence"/>
</dbReference>
<evidence type="ECO:0000313" key="26">
    <source>
        <dbReference type="Proteomes" id="UP000544413"/>
    </source>
</evidence>
<evidence type="ECO:0000313" key="15">
    <source>
        <dbReference type="EMBL" id="MBC2293933.1"/>
    </source>
</evidence>
<reference evidence="2 18" key="1">
    <citation type="submission" date="2014-05" db="EMBL/GenBank/DDBJ databases">
        <title>Novel Listeriaceae from food processing environments.</title>
        <authorList>
            <person name="den Bakker H.C."/>
        </authorList>
    </citation>
    <scope>NUCLEOTIDE SEQUENCE [LARGE SCALE GENOMIC DNA]</scope>
    <source>
        <strain evidence="2 18">FSL A5-0281</strain>
    </source>
</reference>
<keyword evidence="1" id="KW-0472">Membrane</keyword>
<evidence type="ECO:0000313" key="27">
    <source>
        <dbReference type="Proteomes" id="UP000546244"/>
    </source>
</evidence>
<evidence type="ECO:0000313" key="20">
    <source>
        <dbReference type="Proteomes" id="UP000532866"/>
    </source>
</evidence>
<dbReference type="EMBL" id="JNFA01000025">
    <property type="protein sequence ID" value="KGL39817.1"/>
    <property type="molecule type" value="Genomic_DNA"/>
</dbReference>
<evidence type="ECO:0000313" key="8">
    <source>
        <dbReference type="EMBL" id="MBC1616173.1"/>
    </source>
</evidence>
<protein>
    <submittedName>
        <fullName evidence="2">Uncharacterized protein</fullName>
    </submittedName>
</protein>